<evidence type="ECO:0000313" key="2">
    <source>
        <dbReference type="Proteomes" id="UP001144280"/>
    </source>
</evidence>
<organism evidence="1 2">
    <name type="scientific">Phytohabitans aurantiacus</name>
    <dbReference type="NCBI Taxonomy" id="3016789"/>
    <lineage>
        <taxon>Bacteria</taxon>
        <taxon>Bacillati</taxon>
        <taxon>Actinomycetota</taxon>
        <taxon>Actinomycetes</taxon>
        <taxon>Micromonosporales</taxon>
        <taxon>Micromonosporaceae</taxon>
    </lineage>
</organism>
<dbReference type="EMBL" id="BSDI01000030">
    <property type="protein sequence ID" value="GLI00052.1"/>
    <property type="molecule type" value="Genomic_DNA"/>
</dbReference>
<gene>
    <name evidence="1" type="ORF">Pa4123_53280</name>
</gene>
<accession>A0ABQ5R1J5</accession>
<sequence length="351" mass="37606">MSERFAPDVETALRDAGWRPGRTLDADALAEIHRAVSARSGVFGGKLTASYAADPVLAEFGGLVIGGDREGLQVSPRPFAIDPSLAAHSVETLIDAGRALGTRLYPIGVEGDDEAVLAIAATGAVIAIDPVGEWLLGDTFDEALETLVTGRAPRLLGTGGIHEPDWLPPPPDELEQGDLLPQWGLKRPIGAAFYLPRTPANLHYVLLPSLLNRIGTVPWVNESDPGTFWVEWGGQSCEVRLLDLVEGTTVLVLAFEQHAWREEGGQQVLEAFRNACAALAPDLDVAFLHAQRVPSLLQAVVDRAYDVVTVDGDALVDRGFELLYLTDKMDYGVAPRDELPVTGGHLFAGSP</sequence>
<dbReference type="RefSeq" id="WP_281900137.1">
    <property type="nucleotide sequence ID" value="NZ_BSDI01000030.1"/>
</dbReference>
<evidence type="ECO:0008006" key="3">
    <source>
        <dbReference type="Google" id="ProtNLM"/>
    </source>
</evidence>
<keyword evidence="2" id="KW-1185">Reference proteome</keyword>
<dbReference type="InterPro" id="IPR025850">
    <property type="entry name" value="SUKH-3"/>
</dbReference>
<dbReference type="Proteomes" id="UP001144280">
    <property type="component" value="Unassembled WGS sequence"/>
</dbReference>
<proteinExistence type="predicted"/>
<protein>
    <recommendedName>
        <fullName evidence="3">YcaO domain-containing protein</fullName>
    </recommendedName>
</protein>
<evidence type="ECO:0000313" key="1">
    <source>
        <dbReference type="EMBL" id="GLI00052.1"/>
    </source>
</evidence>
<name>A0ABQ5R1J5_9ACTN</name>
<reference evidence="1" key="1">
    <citation type="submission" date="2022-12" db="EMBL/GenBank/DDBJ databases">
        <title>New Phytohabitans aurantiacus sp. RD004123 nov., an actinomycete isolated from soil.</title>
        <authorList>
            <person name="Triningsih D.W."/>
            <person name="Harunari E."/>
            <person name="Igarashi Y."/>
        </authorList>
    </citation>
    <scope>NUCLEOTIDE SEQUENCE</scope>
    <source>
        <strain evidence="1">RD004123</strain>
    </source>
</reference>
<comment type="caution">
    <text evidence="1">The sequence shown here is derived from an EMBL/GenBank/DDBJ whole genome shotgun (WGS) entry which is preliminary data.</text>
</comment>
<dbReference type="Pfam" id="PF14433">
    <property type="entry name" value="SUKH-3"/>
    <property type="match status" value="1"/>
</dbReference>